<organism evidence="1 2">
    <name type="scientific">Aspergillus melleus</name>
    <dbReference type="NCBI Taxonomy" id="138277"/>
    <lineage>
        <taxon>Eukaryota</taxon>
        <taxon>Fungi</taxon>
        <taxon>Dikarya</taxon>
        <taxon>Ascomycota</taxon>
        <taxon>Pezizomycotina</taxon>
        <taxon>Eurotiomycetes</taxon>
        <taxon>Eurotiomycetidae</taxon>
        <taxon>Eurotiales</taxon>
        <taxon>Aspergillaceae</taxon>
        <taxon>Aspergillus</taxon>
        <taxon>Aspergillus subgen. Circumdati</taxon>
    </lineage>
</organism>
<accession>A0ACC3B7Q3</accession>
<name>A0ACC3B7Q3_9EURO</name>
<comment type="caution">
    <text evidence="1">The sequence shown here is derived from an EMBL/GenBank/DDBJ whole genome shotgun (WGS) entry which is preliminary data.</text>
</comment>
<keyword evidence="2" id="KW-1185">Reference proteome</keyword>
<evidence type="ECO:0000313" key="1">
    <source>
        <dbReference type="EMBL" id="KAK1146592.1"/>
    </source>
</evidence>
<protein>
    <submittedName>
        <fullName evidence="1">Uncharacterized protein</fullName>
    </submittedName>
</protein>
<dbReference type="Proteomes" id="UP001177260">
    <property type="component" value="Unassembled WGS sequence"/>
</dbReference>
<reference evidence="1 2" key="1">
    <citation type="journal article" date="2023" name="ACS Omega">
        <title>Identification of the Neoaspergillic Acid Biosynthesis Gene Cluster by Establishing an In Vitro CRISPR-Ribonucleoprotein Genetic System in Aspergillus melleus.</title>
        <authorList>
            <person name="Yuan B."/>
            <person name="Grau M.F."/>
            <person name="Murata R.M."/>
            <person name="Torok T."/>
            <person name="Venkateswaran K."/>
            <person name="Stajich J.E."/>
            <person name="Wang C.C.C."/>
        </authorList>
    </citation>
    <scope>NUCLEOTIDE SEQUENCE [LARGE SCALE GENOMIC DNA]</scope>
    <source>
        <strain evidence="1 2">IMV 1140</strain>
    </source>
</reference>
<sequence>MQERVIQTRCALAAFYGDERAESLAESDRTQSALVVVADRKACEEGWVLLLVVNHRGEILPFRLHERDKEAANLMYSWDDEVPLAEMVDNEDEDVECYLGEGSGWESP</sequence>
<proteinExistence type="predicted"/>
<evidence type="ECO:0000313" key="2">
    <source>
        <dbReference type="Proteomes" id="UP001177260"/>
    </source>
</evidence>
<gene>
    <name evidence="1" type="ORF">N8T08_003022</name>
</gene>
<dbReference type="EMBL" id="JAOPJF010000017">
    <property type="protein sequence ID" value="KAK1146592.1"/>
    <property type="molecule type" value="Genomic_DNA"/>
</dbReference>